<reference evidence="1" key="1">
    <citation type="submission" date="2020-10" db="EMBL/GenBank/DDBJ databases">
        <authorList>
            <person name="Gilroy R."/>
        </authorList>
    </citation>
    <scope>NUCLEOTIDE SEQUENCE</scope>
    <source>
        <strain evidence="1">CHK189-12415</strain>
    </source>
</reference>
<dbReference type="Proteomes" id="UP000824241">
    <property type="component" value="Unassembled WGS sequence"/>
</dbReference>
<proteinExistence type="predicted"/>
<comment type="caution">
    <text evidence="1">The sequence shown here is derived from an EMBL/GenBank/DDBJ whole genome shotgun (WGS) entry which is preliminary data.</text>
</comment>
<dbReference type="AlphaFoldDB" id="A0A9D1DZE8"/>
<evidence type="ECO:0000313" key="1">
    <source>
        <dbReference type="EMBL" id="HIR61666.1"/>
    </source>
</evidence>
<evidence type="ECO:0000313" key="2">
    <source>
        <dbReference type="Proteomes" id="UP000824241"/>
    </source>
</evidence>
<sequence>MLFMRPFREGDSFPEINPDPKNGLYFIALDGEKLIGFGRWKMTLDGIRIEEIEDGGDPEVFDGLLRGILNMAMEQGIDRAAFSGKIRPDRLATSMVPVDKENGLKSISYFLENYKKCKMF</sequence>
<accession>A0A9D1DZE8</accession>
<protein>
    <submittedName>
        <fullName evidence="1">Uncharacterized protein</fullName>
    </submittedName>
</protein>
<organism evidence="1 2">
    <name type="scientific">Candidatus Faecivivens stercoravium</name>
    <dbReference type="NCBI Taxonomy" id="2840803"/>
    <lineage>
        <taxon>Bacteria</taxon>
        <taxon>Bacillati</taxon>
        <taxon>Bacillota</taxon>
        <taxon>Clostridia</taxon>
        <taxon>Eubacteriales</taxon>
        <taxon>Oscillospiraceae</taxon>
        <taxon>Oscillospiraceae incertae sedis</taxon>
        <taxon>Candidatus Faecivivens</taxon>
    </lineage>
</organism>
<reference evidence="1" key="2">
    <citation type="journal article" date="2021" name="PeerJ">
        <title>Extensive microbial diversity within the chicken gut microbiome revealed by metagenomics and culture.</title>
        <authorList>
            <person name="Gilroy R."/>
            <person name="Ravi A."/>
            <person name="Getino M."/>
            <person name="Pursley I."/>
            <person name="Horton D.L."/>
            <person name="Alikhan N.F."/>
            <person name="Baker D."/>
            <person name="Gharbi K."/>
            <person name="Hall N."/>
            <person name="Watson M."/>
            <person name="Adriaenssens E.M."/>
            <person name="Foster-Nyarko E."/>
            <person name="Jarju S."/>
            <person name="Secka A."/>
            <person name="Antonio M."/>
            <person name="Oren A."/>
            <person name="Chaudhuri R.R."/>
            <person name="La Ragione R."/>
            <person name="Hildebrand F."/>
            <person name="Pallen M.J."/>
        </authorList>
    </citation>
    <scope>NUCLEOTIDE SEQUENCE</scope>
    <source>
        <strain evidence="1">CHK189-12415</strain>
    </source>
</reference>
<name>A0A9D1DZE8_9FIRM</name>
<gene>
    <name evidence="1" type="ORF">IAB37_08850</name>
</gene>
<dbReference type="EMBL" id="DVHA01000288">
    <property type="protein sequence ID" value="HIR61666.1"/>
    <property type="molecule type" value="Genomic_DNA"/>
</dbReference>